<feature type="compositionally biased region" description="Pro residues" evidence="8">
    <location>
        <begin position="309"/>
        <end position="320"/>
    </location>
</feature>
<dbReference type="Pfam" id="PF00150">
    <property type="entry name" value="Cellulase"/>
    <property type="match status" value="1"/>
</dbReference>
<dbReference type="InterPro" id="IPR017853">
    <property type="entry name" value="GH"/>
</dbReference>
<feature type="compositionally biased region" description="Low complexity" evidence="8">
    <location>
        <begin position="321"/>
        <end position="337"/>
    </location>
</feature>
<sequence>MKKRILVTLLVLSVLASLFSFQSLGEYNSNLKIGAWVGTQPSESAINSFQQLQGKKLDIVHQFINWSTEFSWVKPYADAVYNNGSILMITWEPWEYTTVDIKNGKADAYITRMAQNIKAYGKEIWLRPLHEANGNWYPWAVGDPSKVNTNDTYIAAFRRIVDIFRTNGATNVKWVFNVNCDNVGDGTSYLGFYPGDNYVDYTSIDGYNWGTTQSWGSQWQTFDQVFSRAYYALTSINKPIIIAEFSSAEIGGDKARWITEAYNTIRTSYSKVFAAVWFHENKETDWRINSSPAALEAYKNAIGAGSSNPTPPPTPTPTPTPTSSSTPNPTPTFPNTSKPFEMVRKMGMGINLGNTLEAPYEGSWSKIAMEYYFDDFKAAGFKNVRIPVRWDNHTMRTYPYTIDKEFLDRVEQVVDWSLSRGFVTVINSHHDDWIKEDYNGNIERFEKIWEQISERFKNKSENLLFEIMNEPFGNITDDQIDDMNSRILKIIRKTNPTRMVIIGGGYWNSYNTLVSIKIPDDPYLIGTFHYYDPYEFTHKWRGTWGTQEDMDTVVRVFDFVKSWSERNKIPVYLGEFAVMSYADRTSRVKWYDFISDVAMQRGFACSAWDNGVFGSLDNDMAFYNRDTRTFDTEILNALMNYGTYPSYSPKPTPTPTPTKPPVTPAVGEKMVDDFEGILGWVHTPVKVLKLHRELRQEKQEMVWKSATPAQQTVIGEQY</sequence>
<feature type="active site" description="Proton donor" evidence="7">
    <location>
        <position position="131"/>
    </location>
</feature>
<evidence type="ECO:0000256" key="4">
    <source>
        <dbReference type="ARBA" id="ARBA00023277"/>
    </source>
</evidence>
<dbReference type="InterPro" id="IPR018087">
    <property type="entry name" value="Glyco_hydro_5_CS"/>
</dbReference>
<keyword evidence="11" id="KW-1185">Reference proteome</keyword>
<dbReference type="GO" id="GO:0005576">
    <property type="term" value="C:extracellular region"/>
    <property type="evidence" value="ECO:0007669"/>
    <property type="project" value="TreeGrafter"/>
</dbReference>
<evidence type="ECO:0000256" key="1">
    <source>
        <dbReference type="ARBA" id="ARBA00022729"/>
    </source>
</evidence>
<evidence type="ECO:0000256" key="5">
    <source>
        <dbReference type="ARBA" id="ARBA00023295"/>
    </source>
</evidence>
<dbReference type="PROSITE" id="PS51764">
    <property type="entry name" value="GH26"/>
    <property type="match status" value="1"/>
</dbReference>
<dbReference type="PROSITE" id="PS00659">
    <property type="entry name" value="GLYCOSYL_HYDROL_F5"/>
    <property type="match status" value="1"/>
</dbReference>
<organism evidence="10 11">
    <name type="scientific">Acetivibrio straminisolvens JCM 21531</name>
    <dbReference type="NCBI Taxonomy" id="1294263"/>
    <lineage>
        <taxon>Bacteria</taxon>
        <taxon>Bacillati</taxon>
        <taxon>Bacillota</taxon>
        <taxon>Clostridia</taxon>
        <taxon>Eubacteriales</taxon>
        <taxon>Oscillospiraceae</taxon>
        <taxon>Acetivibrio</taxon>
    </lineage>
</organism>
<keyword evidence="6" id="KW-0624">Polysaccharide degradation</keyword>
<evidence type="ECO:0000256" key="6">
    <source>
        <dbReference type="ARBA" id="ARBA00023326"/>
    </source>
</evidence>
<evidence type="ECO:0000256" key="7">
    <source>
        <dbReference type="PROSITE-ProRule" id="PRU01100"/>
    </source>
</evidence>
<dbReference type="GO" id="GO:0008422">
    <property type="term" value="F:beta-glucosidase activity"/>
    <property type="evidence" value="ECO:0007669"/>
    <property type="project" value="TreeGrafter"/>
</dbReference>
<evidence type="ECO:0000256" key="2">
    <source>
        <dbReference type="ARBA" id="ARBA00022801"/>
    </source>
</evidence>
<gene>
    <name evidence="10" type="ORF">JCM21531_3784</name>
</gene>
<evidence type="ECO:0000259" key="9">
    <source>
        <dbReference type="PROSITE" id="PS51764"/>
    </source>
</evidence>
<proteinExistence type="inferred from homology"/>
<dbReference type="PANTHER" id="PTHR31297">
    <property type="entry name" value="GLUCAN ENDO-1,6-BETA-GLUCOSIDASE B"/>
    <property type="match status" value="1"/>
</dbReference>
<dbReference type="Proteomes" id="UP000019109">
    <property type="component" value="Unassembled WGS sequence"/>
</dbReference>
<feature type="region of interest" description="Disordered" evidence="8">
    <location>
        <begin position="302"/>
        <end position="338"/>
    </location>
</feature>
<keyword evidence="5 7" id="KW-0326">Glycosidase</keyword>
<comment type="similarity">
    <text evidence="7">Belongs to the glycosyl hydrolase 26 family.</text>
</comment>
<dbReference type="EMBL" id="BAVR01000058">
    <property type="protein sequence ID" value="GAE90194.1"/>
    <property type="molecule type" value="Genomic_DNA"/>
</dbReference>
<dbReference type="InterPro" id="IPR022790">
    <property type="entry name" value="GH26_dom"/>
</dbReference>
<keyword evidence="3" id="KW-0136">Cellulose degradation</keyword>
<dbReference type="GO" id="GO:0030245">
    <property type="term" value="P:cellulose catabolic process"/>
    <property type="evidence" value="ECO:0007669"/>
    <property type="project" value="UniProtKB-KW"/>
</dbReference>
<keyword evidence="2 7" id="KW-0378">Hydrolase</keyword>
<feature type="domain" description="GH26" evidence="9">
    <location>
        <begin position="1"/>
        <end position="298"/>
    </location>
</feature>
<reference evidence="10" key="1">
    <citation type="journal article" date="2014" name="Genome Announc.">
        <title>Draft Genome Sequence of Clostridium straminisolvens Strain JCM 21531T, Isolated from a Cellulose-Degrading Bacterial Community.</title>
        <authorList>
            <person name="Yuki M."/>
            <person name="Oshima K."/>
            <person name="Suda W."/>
            <person name="Sakamoto M."/>
            <person name="Kitamura K."/>
            <person name="Iida T."/>
            <person name="Hattori M."/>
            <person name="Ohkuma M."/>
        </authorList>
    </citation>
    <scope>NUCLEOTIDE SEQUENCE [LARGE SCALE GENOMIC DNA]</scope>
    <source>
        <strain evidence="10">JCM 21531</strain>
    </source>
</reference>
<evidence type="ECO:0000313" key="10">
    <source>
        <dbReference type="EMBL" id="GAE90194.1"/>
    </source>
</evidence>
<dbReference type="PANTHER" id="PTHR31297:SF17">
    <property type="entry name" value="ENDOGLUCANASE"/>
    <property type="match status" value="1"/>
</dbReference>
<keyword evidence="1" id="KW-0732">Signal</keyword>
<dbReference type="Pfam" id="PF02156">
    <property type="entry name" value="Glyco_hydro_26"/>
    <property type="match status" value="1"/>
</dbReference>
<protein>
    <submittedName>
        <fullName evidence="10">Endoglucanase D</fullName>
    </submittedName>
</protein>
<feature type="active site" description="Nucleophile" evidence="7">
    <location>
        <position position="244"/>
    </location>
</feature>
<accession>W4VBR5</accession>
<dbReference type="GO" id="GO:0009986">
    <property type="term" value="C:cell surface"/>
    <property type="evidence" value="ECO:0007669"/>
    <property type="project" value="TreeGrafter"/>
</dbReference>
<dbReference type="InterPro" id="IPR050386">
    <property type="entry name" value="Glycosyl_hydrolase_5"/>
</dbReference>
<evidence type="ECO:0000256" key="3">
    <source>
        <dbReference type="ARBA" id="ARBA00023001"/>
    </source>
</evidence>
<evidence type="ECO:0000313" key="11">
    <source>
        <dbReference type="Proteomes" id="UP000019109"/>
    </source>
</evidence>
<evidence type="ECO:0000256" key="8">
    <source>
        <dbReference type="SAM" id="MobiDB-lite"/>
    </source>
</evidence>
<keyword evidence="4" id="KW-0119">Carbohydrate metabolism</keyword>
<dbReference type="Gene3D" id="3.20.20.80">
    <property type="entry name" value="Glycosidases"/>
    <property type="match status" value="2"/>
</dbReference>
<dbReference type="STRING" id="1294263.JCM21531_3784"/>
<dbReference type="InterPro" id="IPR001547">
    <property type="entry name" value="Glyco_hydro_5"/>
</dbReference>
<comment type="caution">
    <text evidence="10">The sequence shown here is derived from an EMBL/GenBank/DDBJ whole genome shotgun (WGS) entry which is preliminary data.</text>
</comment>
<dbReference type="SUPFAM" id="SSF51445">
    <property type="entry name" value="(Trans)glycosidases"/>
    <property type="match status" value="2"/>
</dbReference>
<name>W4VBR5_9FIRM</name>
<dbReference type="AlphaFoldDB" id="W4VBR5"/>